<accession>A0A644VUH2</accession>
<sequence>MLTVSEIENVVEKSLRSLDWKMQPQELYEPIEYLISIGGKRLRPRLAILCYNLFSDKIDRSIIYPAIGLEVFHGFTLIHDDIMDGADLRRNQPTVHKKWDNNIAILSGDVMCIKSYQMIANAPDGCLREVLDIFSDTAAKVCEGQQYDMNYECEPFITIEDYIQMIGLKTAVLIACSAKIGALIGGAGKETSEALYNYGYKLGLAFQIKDDLLDSFGETAVFGKNIGGDIMNNKKTWLLVESFKRAAGKDRVELDYLLRGKEIKREEKIPAMQNLFRRIGIVADAEKEIERLHAEAWDILVGAGLDKRQLEQLSEFANILLNRER</sequence>
<reference evidence="6" key="1">
    <citation type="submission" date="2019-08" db="EMBL/GenBank/DDBJ databases">
        <authorList>
            <person name="Kucharzyk K."/>
            <person name="Murdoch R.W."/>
            <person name="Higgins S."/>
            <person name="Loffler F."/>
        </authorList>
    </citation>
    <scope>NUCLEOTIDE SEQUENCE</scope>
</reference>
<dbReference type="GO" id="GO:0008299">
    <property type="term" value="P:isoprenoid biosynthetic process"/>
    <property type="evidence" value="ECO:0007669"/>
    <property type="project" value="InterPro"/>
</dbReference>
<dbReference type="AlphaFoldDB" id="A0A644VUH2"/>
<name>A0A644VUH2_9ZZZZ</name>
<evidence type="ECO:0000313" key="6">
    <source>
        <dbReference type="EMBL" id="MPL94927.1"/>
    </source>
</evidence>
<gene>
    <name evidence="6" type="ORF">SDC9_41088</name>
</gene>
<dbReference type="EMBL" id="VSSQ01000447">
    <property type="protein sequence ID" value="MPL94927.1"/>
    <property type="molecule type" value="Genomic_DNA"/>
</dbReference>
<keyword evidence="5" id="KW-0460">Magnesium</keyword>
<dbReference type="Gene3D" id="1.10.600.10">
    <property type="entry name" value="Farnesyl Diphosphate Synthase"/>
    <property type="match status" value="1"/>
</dbReference>
<dbReference type="InterPro" id="IPR033749">
    <property type="entry name" value="Polyprenyl_synt_CS"/>
</dbReference>
<dbReference type="SFLD" id="SFLDS00005">
    <property type="entry name" value="Isoprenoid_Synthase_Type_I"/>
    <property type="match status" value="1"/>
</dbReference>
<protein>
    <recommendedName>
        <fullName evidence="7">(2E,6E)-farnesyl diphosphate synthase</fullName>
    </recommendedName>
</protein>
<evidence type="ECO:0000256" key="1">
    <source>
        <dbReference type="ARBA" id="ARBA00001946"/>
    </source>
</evidence>
<comment type="cofactor">
    <cofactor evidence="1">
        <name>Mg(2+)</name>
        <dbReference type="ChEBI" id="CHEBI:18420"/>
    </cofactor>
</comment>
<comment type="similarity">
    <text evidence="2">Belongs to the FPP/GGPP synthase family.</text>
</comment>
<dbReference type="SUPFAM" id="SSF48576">
    <property type="entry name" value="Terpenoid synthases"/>
    <property type="match status" value="1"/>
</dbReference>
<dbReference type="GO" id="GO:0004659">
    <property type="term" value="F:prenyltransferase activity"/>
    <property type="evidence" value="ECO:0007669"/>
    <property type="project" value="InterPro"/>
</dbReference>
<dbReference type="PANTHER" id="PTHR12001">
    <property type="entry name" value="GERANYLGERANYL PYROPHOSPHATE SYNTHASE"/>
    <property type="match status" value="1"/>
</dbReference>
<keyword evidence="3" id="KW-0808">Transferase</keyword>
<evidence type="ECO:0000256" key="2">
    <source>
        <dbReference type="ARBA" id="ARBA00006706"/>
    </source>
</evidence>
<comment type="caution">
    <text evidence="6">The sequence shown here is derived from an EMBL/GenBank/DDBJ whole genome shotgun (WGS) entry which is preliminary data.</text>
</comment>
<dbReference type="PROSITE" id="PS00444">
    <property type="entry name" value="POLYPRENYL_SYNTHASE_2"/>
    <property type="match status" value="1"/>
</dbReference>
<dbReference type="Pfam" id="PF00348">
    <property type="entry name" value="polyprenyl_synt"/>
    <property type="match status" value="1"/>
</dbReference>
<dbReference type="CDD" id="cd00685">
    <property type="entry name" value="Trans_IPPS_HT"/>
    <property type="match status" value="1"/>
</dbReference>
<keyword evidence="4" id="KW-0479">Metal-binding</keyword>
<proteinExistence type="inferred from homology"/>
<evidence type="ECO:0000256" key="3">
    <source>
        <dbReference type="ARBA" id="ARBA00022679"/>
    </source>
</evidence>
<evidence type="ECO:0008006" key="7">
    <source>
        <dbReference type="Google" id="ProtNLM"/>
    </source>
</evidence>
<dbReference type="GO" id="GO:0046872">
    <property type="term" value="F:metal ion binding"/>
    <property type="evidence" value="ECO:0007669"/>
    <property type="project" value="UniProtKB-KW"/>
</dbReference>
<dbReference type="InterPro" id="IPR000092">
    <property type="entry name" value="Polyprenyl_synt"/>
</dbReference>
<dbReference type="SFLD" id="SFLDG01017">
    <property type="entry name" value="Polyprenyl_Transferase_Like"/>
    <property type="match status" value="1"/>
</dbReference>
<evidence type="ECO:0000256" key="5">
    <source>
        <dbReference type="ARBA" id="ARBA00022842"/>
    </source>
</evidence>
<dbReference type="InterPro" id="IPR008949">
    <property type="entry name" value="Isoprenoid_synthase_dom_sf"/>
</dbReference>
<dbReference type="PANTHER" id="PTHR12001:SF85">
    <property type="entry name" value="SHORT CHAIN ISOPRENYL DIPHOSPHATE SYNTHASE"/>
    <property type="match status" value="1"/>
</dbReference>
<evidence type="ECO:0000256" key="4">
    <source>
        <dbReference type="ARBA" id="ARBA00022723"/>
    </source>
</evidence>
<organism evidence="6">
    <name type="scientific">bioreactor metagenome</name>
    <dbReference type="NCBI Taxonomy" id="1076179"/>
    <lineage>
        <taxon>unclassified sequences</taxon>
        <taxon>metagenomes</taxon>
        <taxon>ecological metagenomes</taxon>
    </lineage>
</organism>